<dbReference type="Proteomes" id="UP001152300">
    <property type="component" value="Unassembled WGS sequence"/>
</dbReference>
<gene>
    <name evidence="1" type="ORF">OCU04_004999</name>
</gene>
<comment type="caution">
    <text evidence="1">The sequence shown here is derived from an EMBL/GenBank/DDBJ whole genome shotgun (WGS) entry which is preliminary data.</text>
</comment>
<reference evidence="1" key="1">
    <citation type="submission" date="2022-11" db="EMBL/GenBank/DDBJ databases">
        <title>Genome Resource of Sclerotinia nivalis Strain SnTB1, a Plant Pathogen Isolated from American Ginseng.</title>
        <authorList>
            <person name="Fan S."/>
        </authorList>
    </citation>
    <scope>NUCLEOTIDE SEQUENCE</scope>
    <source>
        <strain evidence="1">SnTB1</strain>
    </source>
</reference>
<evidence type="ECO:0000313" key="2">
    <source>
        <dbReference type="Proteomes" id="UP001152300"/>
    </source>
</evidence>
<proteinExistence type="predicted"/>
<dbReference type="OrthoDB" id="3561867at2759"/>
<dbReference type="InterPro" id="IPR043502">
    <property type="entry name" value="DNA/RNA_pol_sf"/>
</dbReference>
<organism evidence="1 2">
    <name type="scientific">Sclerotinia nivalis</name>
    <dbReference type="NCBI Taxonomy" id="352851"/>
    <lineage>
        <taxon>Eukaryota</taxon>
        <taxon>Fungi</taxon>
        <taxon>Dikarya</taxon>
        <taxon>Ascomycota</taxon>
        <taxon>Pezizomycotina</taxon>
        <taxon>Leotiomycetes</taxon>
        <taxon>Helotiales</taxon>
        <taxon>Sclerotiniaceae</taxon>
        <taxon>Sclerotinia</taxon>
    </lineage>
</organism>
<name>A0A9X0DMD4_9HELO</name>
<evidence type="ECO:0000313" key="1">
    <source>
        <dbReference type="EMBL" id="KAJ8065898.1"/>
    </source>
</evidence>
<dbReference type="Gene3D" id="3.10.10.10">
    <property type="entry name" value="HIV Type 1 Reverse Transcriptase, subunit A, domain 1"/>
    <property type="match status" value="1"/>
</dbReference>
<accession>A0A9X0DMD4</accession>
<dbReference type="AlphaFoldDB" id="A0A9X0DMD4"/>
<keyword evidence="2" id="KW-1185">Reference proteome</keyword>
<protein>
    <submittedName>
        <fullName evidence="1">Uncharacterized protein</fullName>
    </submittedName>
</protein>
<dbReference type="SUPFAM" id="SSF56672">
    <property type="entry name" value="DNA/RNA polymerases"/>
    <property type="match status" value="1"/>
</dbReference>
<sequence length="132" mass="15718">MLSRIPFQFHDFIYDCYKLLHLRKVSEIDIDKFLIGKSPLSDNQIQQRLSIWLQDKLPVFLPRYTDKLLFCRIWDHKIELISGKELLYFKNRFLSLIELVMVCKWLDDNFSKGFIRESKSQCASPLLFLVGG</sequence>
<dbReference type="EMBL" id="JAPEIS010000005">
    <property type="protein sequence ID" value="KAJ8065898.1"/>
    <property type="molecule type" value="Genomic_DNA"/>
</dbReference>